<dbReference type="EMBL" id="SOQW01000001">
    <property type="protein sequence ID" value="TDX94796.1"/>
    <property type="molecule type" value="Genomic_DNA"/>
</dbReference>
<dbReference type="Gene3D" id="2.60.40.10">
    <property type="entry name" value="Immunoglobulins"/>
    <property type="match status" value="1"/>
</dbReference>
<dbReference type="InterPro" id="IPR011110">
    <property type="entry name" value="Reg_prop"/>
</dbReference>
<dbReference type="Pfam" id="PF07494">
    <property type="entry name" value="Reg_prop"/>
    <property type="match status" value="1"/>
</dbReference>
<keyword evidence="2" id="KW-0472">Membrane</keyword>
<dbReference type="PROSITE" id="PS50109">
    <property type="entry name" value="HIS_KIN"/>
    <property type="match status" value="1"/>
</dbReference>
<feature type="domain" description="Histidine kinase" evidence="3">
    <location>
        <begin position="779"/>
        <end position="992"/>
    </location>
</feature>
<evidence type="ECO:0000313" key="7">
    <source>
        <dbReference type="Proteomes" id="UP000295709"/>
    </source>
</evidence>
<evidence type="ECO:0000313" key="6">
    <source>
        <dbReference type="Proteomes" id="UP000269375"/>
    </source>
</evidence>
<protein>
    <submittedName>
        <fullName evidence="5">Signal transduction histidine kinase</fullName>
    </submittedName>
</protein>
<reference evidence="5 7" key="2">
    <citation type="submission" date="2019-03" db="EMBL/GenBank/DDBJ databases">
        <title>Genomic Encyclopedia of Archaeal and Bacterial Type Strains, Phase II (KMG-II): from individual species to whole genera.</title>
        <authorList>
            <person name="Goeker M."/>
        </authorList>
    </citation>
    <scope>NUCLEOTIDE SEQUENCE [LARGE SCALE GENOMIC DNA]</scope>
    <source>
        <strain evidence="5 7">DSM 15235</strain>
    </source>
</reference>
<proteinExistence type="predicted"/>
<evidence type="ECO:0000256" key="2">
    <source>
        <dbReference type="SAM" id="Phobius"/>
    </source>
</evidence>
<dbReference type="InterPro" id="IPR005467">
    <property type="entry name" value="His_kinase_dom"/>
</dbReference>
<accession>A0A3N0W5A4</accession>
<dbReference type="PANTHER" id="PTHR43547">
    <property type="entry name" value="TWO-COMPONENT HISTIDINE KINASE"/>
    <property type="match status" value="1"/>
</dbReference>
<dbReference type="PANTHER" id="PTHR43547:SF2">
    <property type="entry name" value="HYBRID SIGNAL TRANSDUCTION HISTIDINE KINASE C"/>
    <property type="match status" value="1"/>
</dbReference>
<dbReference type="InterPro" id="IPR013783">
    <property type="entry name" value="Ig-like_fold"/>
</dbReference>
<dbReference type="SUPFAM" id="SSF55874">
    <property type="entry name" value="ATPase domain of HSP90 chaperone/DNA topoisomerase II/histidine kinase"/>
    <property type="match status" value="1"/>
</dbReference>
<reference evidence="4 6" key="1">
    <citation type="submission" date="2018-11" db="EMBL/GenBank/DDBJ databases">
        <title>Proposal to divide the Flavobacteriaceae and reorganize its genera based on Amino Acid Identity values calculated from whole genome sequences.</title>
        <authorList>
            <person name="Nicholson A.C."/>
            <person name="Gulvik C.A."/>
            <person name="Whitney A.M."/>
            <person name="Humrighouse B.W."/>
            <person name="Bell M."/>
            <person name="Holmes B."/>
            <person name="Steigerwalt A."/>
            <person name="Villarma A."/>
            <person name="Sheth M."/>
            <person name="Batra D."/>
            <person name="Pryor J."/>
            <person name="Bernardet J.-F."/>
            <person name="Hugo C."/>
            <person name="Kampfer P."/>
            <person name="Newman J."/>
            <person name="Mcquiston J.R."/>
        </authorList>
    </citation>
    <scope>NUCLEOTIDE SEQUENCE [LARGE SCALE GENOMIC DNA]</scope>
    <source>
        <strain evidence="4 6">DSM 15235</strain>
    </source>
</reference>
<dbReference type="Gene3D" id="2.130.10.10">
    <property type="entry name" value="YVTN repeat-like/Quinoprotein amine dehydrogenase"/>
    <property type="match status" value="2"/>
</dbReference>
<organism evidence="4 6">
    <name type="scientific">Chryseobacterium daecheongense</name>
    <dbReference type="NCBI Taxonomy" id="192389"/>
    <lineage>
        <taxon>Bacteria</taxon>
        <taxon>Pseudomonadati</taxon>
        <taxon>Bacteroidota</taxon>
        <taxon>Flavobacteriia</taxon>
        <taxon>Flavobacteriales</taxon>
        <taxon>Weeksellaceae</taxon>
        <taxon>Chryseobacterium group</taxon>
        <taxon>Chryseobacterium</taxon>
    </lineage>
</organism>
<keyword evidence="7" id="KW-1185">Reference proteome</keyword>
<dbReference type="InterPro" id="IPR036890">
    <property type="entry name" value="HATPase_C_sf"/>
</dbReference>
<keyword evidence="2" id="KW-1133">Transmembrane helix</keyword>
<dbReference type="InterPro" id="IPR015943">
    <property type="entry name" value="WD40/YVTN_repeat-like_dom_sf"/>
</dbReference>
<dbReference type="Gene3D" id="1.10.287.130">
    <property type="match status" value="1"/>
</dbReference>
<keyword evidence="5" id="KW-0808">Transferase</keyword>
<comment type="caution">
    <text evidence="4">The sequence shown here is derived from an EMBL/GenBank/DDBJ whole genome shotgun (WGS) entry which is preliminary data.</text>
</comment>
<dbReference type="SUPFAM" id="SSF47384">
    <property type="entry name" value="Homodimeric domain of signal transducing histidine kinase"/>
    <property type="match status" value="1"/>
</dbReference>
<dbReference type="InterPro" id="IPR003594">
    <property type="entry name" value="HATPase_dom"/>
</dbReference>
<dbReference type="SMART" id="SM00387">
    <property type="entry name" value="HATPase_c"/>
    <property type="match status" value="1"/>
</dbReference>
<dbReference type="InterPro" id="IPR036097">
    <property type="entry name" value="HisK_dim/P_sf"/>
</dbReference>
<keyword evidence="1" id="KW-0597">Phosphoprotein</keyword>
<dbReference type="Proteomes" id="UP000269375">
    <property type="component" value="Unassembled WGS sequence"/>
</dbReference>
<evidence type="ECO:0000259" key="3">
    <source>
        <dbReference type="PROSITE" id="PS50109"/>
    </source>
</evidence>
<dbReference type="GO" id="GO:0000155">
    <property type="term" value="F:phosphorelay sensor kinase activity"/>
    <property type="evidence" value="ECO:0007669"/>
    <property type="project" value="InterPro"/>
</dbReference>
<keyword evidence="2" id="KW-0812">Transmembrane</keyword>
<sequence length="993" mass="116735">MKRWIFMFFLIVFQIQAQYISSWFTMDNGLPQNSIKDIVKDRYGFIWLSTDNGIARYDGTGFLTYSNLAVNNFHFGGFYGDIQNDNIIVYNDYEENKILIRKRNPKIIKESKSDAVGRLFYQSGSQWLRTVRNELSSDLNYLVKTASGDYIISHFTVTYTDKKTQKKFFLSLKKSETYTIFLCNERLYIIDSENRKTYQIFRGRTIPNKTPVIFNDPNTRIYWQQLANQIFIVHNDHIYWVDNRKNGLKLQFLTRYENFGNYRFGCIFYDDKSSKLYIGSSVKGLNIVQLTQFNTAQKKIPFVDDVSYSSLSFSDNTIIDALGYEYNKHGVVKEHTFGSNEKYYMLYDEHGNIMYKRNKMIFRRHKSSGYTTADTVLFKGKISNGIFKSFGLYGISETDFINSSLHIFLDSQLKKTEFSFRYKGIIKDFIKYNNYNILVGSTYGLYLTSLETKKNILIKRINVKNIVRTGDGNIWVTTNKDGFFLLKQEKLYKVPLDWQHYLESAHYILLDPFGYYWISSNNGLFKVPRQQLLRSVENNNSQVLYYRFSKSDGLLTNEFNGGSVPNAYTLHNKEMVFPSMEGFVFFDPAQVQTHYPEKNSIFIERVKIGKGNITSFHQHIILENDYKSADIFIDLPYYADPYNLKIEAKLENYDRKWEKIEVGNQRKYTVKSLDPGKYTLRIRVLISPNGEYEYKTITFEIKPLFYQTKVFKIILFLILSVIVILIIFNTTQFTRKKNKVLTKRVSHISTELQETLQHMEQIKKQMQTESEYQKKFLEAVNHDITTPVKFIAMLAEKLNEEKDTRVQKEYFEGIHQTSEELYKFSLSLKEYNNVYGSNQIYQEYGFSLNEIFKSKQKLFETIAKKKNNHLEIQNKNDILCYINKGIIACIIHNLTDNAVKYSSNSTITLSAEQTDEKILLQIADTGNGMTDEQILYYNTLYWATDEKNMQFRNYGIGLHMVIYLVKKIKAEIQFKRNTPKGTIVEINLKYKNN</sequence>
<evidence type="ECO:0000256" key="1">
    <source>
        <dbReference type="ARBA" id="ARBA00022553"/>
    </source>
</evidence>
<name>A0A3N0W5A4_9FLAO</name>
<gene>
    <name evidence="5" type="ORF">BCF50_0567</name>
    <name evidence="4" type="ORF">EGI05_05005</name>
</gene>
<keyword evidence="5" id="KW-0418">Kinase</keyword>
<dbReference type="RefSeq" id="WP_123261950.1">
    <property type="nucleotide sequence ID" value="NZ_RJTX01000001.1"/>
</dbReference>
<dbReference type="OrthoDB" id="8676692at2"/>
<evidence type="ECO:0000313" key="5">
    <source>
        <dbReference type="EMBL" id="TDX94796.1"/>
    </source>
</evidence>
<feature type="transmembrane region" description="Helical" evidence="2">
    <location>
        <begin position="710"/>
        <end position="729"/>
    </location>
</feature>
<dbReference type="EMBL" id="RJTX01000001">
    <property type="protein sequence ID" value="ROI00246.1"/>
    <property type="molecule type" value="Genomic_DNA"/>
</dbReference>
<dbReference type="Proteomes" id="UP000295709">
    <property type="component" value="Unassembled WGS sequence"/>
</dbReference>
<dbReference type="AlphaFoldDB" id="A0A3N0W5A4"/>
<dbReference type="Pfam" id="PF02518">
    <property type="entry name" value="HATPase_c"/>
    <property type="match status" value="1"/>
</dbReference>
<evidence type="ECO:0000313" key="4">
    <source>
        <dbReference type="EMBL" id="ROI00246.1"/>
    </source>
</evidence>
<dbReference type="Gene3D" id="3.30.565.10">
    <property type="entry name" value="Histidine kinase-like ATPase, C-terminal domain"/>
    <property type="match status" value="1"/>
</dbReference>